<keyword evidence="4" id="KW-0443">Lipid metabolism</keyword>
<evidence type="ECO:0000256" key="2">
    <source>
        <dbReference type="ARBA" id="ARBA00022801"/>
    </source>
</evidence>
<dbReference type="PANTHER" id="PTHR10272:SF0">
    <property type="entry name" value="PLATELET-ACTIVATING FACTOR ACETYLHYDROLASE"/>
    <property type="match status" value="1"/>
</dbReference>
<keyword evidence="2" id="KW-0378">Hydrolase</keyword>
<evidence type="ECO:0000313" key="5">
    <source>
        <dbReference type="EMBL" id="KAK7248972.1"/>
    </source>
</evidence>
<protein>
    <recommendedName>
        <fullName evidence="1">1-alkyl-2-acetylglycerophosphocholine esterase</fullName>
        <ecNumber evidence="1">3.1.1.47</ecNumber>
    </recommendedName>
</protein>
<gene>
    <name evidence="5" type="ORF">SO694_00043135</name>
</gene>
<dbReference type="Proteomes" id="UP001363151">
    <property type="component" value="Unassembled WGS sequence"/>
</dbReference>
<sequence length="408" mass="42453">MRFQARRLLTTMSSFGGGGGARSKVTGLAPGPFGVGVTTVQFEDRSRDDGGACRKLQTEIWYPAAPASGPPNRYRDFLGAATPEIIAAAERPDAIGGYAEGLTIAALDASWPPSAMRDAPPLPTAAPWPAVVFSHGSGAFRASYAFWTECLASHGYVVAACDHPGSARFTLNDGAVVTPGGPRSKRARMERDRVADVFAVLDGLEGLARTDSRFAGRVDARNAAVTGMSFGGWTAAAALERGDARVKAGVLMCPSIASSDGGALAAGHGATAPALVMIGTEDTVIGEEGNAAARRYAADHGGPAALLEIVRGGHVSFTSCELYTPTYGNGIGPSKSLTTPGATYEPLPIADQHAVVNSYGLAFLNARLKPPGHALREQAGDVYGAAYLERNHFNDAEVKYTEVKCDIL</sequence>
<organism evidence="5 6">
    <name type="scientific">Aureococcus anophagefferens</name>
    <name type="common">Harmful bloom alga</name>
    <dbReference type="NCBI Taxonomy" id="44056"/>
    <lineage>
        <taxon>Eukaryota</taxon>
        <taxon>Sar</taxon>
        <taxon>Stramenopiles</taxon>
        <taxon>Ochrophyta</taxon>
        <taxon>Pelagophyceae</taxon>
        <taxon>Pelagomonadales</taxon>
        <taxon>Pelagomonadaceae</taxon>
        <taxon>Aureococcus</taxon>
    </lineage>
</organism>
<dbReference type="EMBL" id="JBBJCI010000084">
    <property type="protein sequence ID" value="KAK7248972.1"/>
    <property type="molecule type" value="Genomic_DNA"/>
</dbReference>
<keyword evidence="3" id="KW-0442">Lipid degradation</keyword>
<evidence type="ECO:0000256" key="4">
    <source>
        <dbReference type="ARBA" id="ARBA00023098"/>
    </source>
</evidence>
<reference evidence="5 6" key="1">
    <citation type="submission" date="2024-03" db="EMBL/GenBank/DDBJ databases">
        <title>Aureococcus anophagefferens CCMP1851 and Kratosvirus quantuckense: Draft genome of a second virus-susceptible host strain in the model system.</title>
        <authorList>
            <person name="Chase E."/>
            <person name="Truchon A.R."/>
            <person name="Schepens W."/>
            <person name="Wilhelm S.W."/>
        </authorList>
    </citation>
    <scope>NUCLEOTIDE SEQUENCE [LARGE SCALE GENOMIC DNA]</scope>
    <source>
        <strain evidence="5 6">CCMP1851</strain>
    </source>
</reference>
<evidence type="ECO:0000256" key="3">
    <source>
        <dbReference type="ARBA" id="ARBA00022963"/>
    </source>
</evidence>
<comment type="caution">
    <text evidence="5">The sequence shown here is derived from an EMBL/GenBank/DDBJ whole genome shotgun (WGS) entry which is preliminary data.</text>
</comment>
<evidence type="ECO:0000313" key="6">
    <source>
        <dbReference type="Proteomes" id="UP001363151"/>
    </source>
</evidence>
<dbReference type="InterPro" id="IPR029058">
    <property type="entry name" value="AB_hydrolase_fold"/>
</dbReference>
<dbReference type="Gene3D" id="3.40.50.1820">
    <property type="entry name" value="alpha/beta hydrolase"/>
    <property type="match status" value="1"/>
</dbReference>
<dbReference type="PANTHER" id="PTHR10272">
    <property type="entry name" value="PLATELET-ACTIVATING FACTOR ACETYLHYDROLASE"/>
    <property type="match status" value="1"/>
</dbReference>
<dbReference type="EC" id="3.1.1.47" evidence="1"/>
<evidence type="ECO:0000256" key="1">
    <source>
        <dbReference type="ARBA" id="ARBA00013201"/>
    </source>
</evidence>
<dbReference type="SUPFAM" id="SSF53474">
    <property type="entry name" value="alpha/beta-Hydrolases"/>
    <property type="match status" value="1"/>
</dbReference>
<name>A0ABR1G7G7_AURAN</name>
<accession>A0ABR1G7G7</accession>
<proteinExistence type="predicted"/>
<dbReference type="Pfam" id="PF03403">
    <property type="entry name" value="PAF-AH_p_II"/>
    <property type="match status" value="1"/>
</dbReference>
<keyword evidence="6" id="KW-1185">Reference proteome</keyword>